<gene>
    <name evidence="1" type="ORF">JCM16774_2009</name>
</gene>
<name>A0A510JCX1_9FUSO</name>
<dbReference type="KEGG" id="lgo:JCM16774_2009"/>
<dbReference type="STRING" id="714315.GCA_000516535_02006"/>
<dbReference type="EMBL" id="AP019822">
    <property type="protein sequence ID" value="BBM37057.1"/>
    <property type="molecule type" value="Genomic_DNA"/>
</dbReference>
<accession>A0A510JCX1</accession>
<dbReference type="AlphaFoldDB" id="A0A510JCX1"/>
<evidence type="ECO:0000313" key="1">
    <source>
        <dbReference type="EMBL" id="BBM37057.1"/>
    </source>
</evidence>
<dbReference type="Proteomes" id="UP000321606">
    <property type="component" value="Chromosome"/>
</dbReference>
<sequence length="189" mass="22479">MSKNKIWRINMKKQQEILFNENNRNPEVILNDDILNNYIGLGWSSKEGFDKDIQEKDFEVEEIVNKIRAELNKEVDLEKRNDDLKHFNTDIQSIFIEGMKIEDFVWIKFGKIYRLGKITGECRYNLGSKYIPGKYQIGFYRKVEILNRDFDELEIPKKVIASFKVRRAVQRIEDETDGSIIKHCESCYN</sequence>
<evidence type="ECO:0000313" key="2">
    <source>
        <dbReference type="Proteomes" id="UP000321606"/>
    </source>
</evidence>
<dbReference type="RefSeq" id="WP_026738183.1">
    <property type="nucleotide sequence ID" value="NZ_AP019822.1"/>
</dbReference>
<proteinExistence type="predicted"/>
<reference evidence="1 2" key="1">
    <citation type="submission" date="2019-07" db="EMBL/GenBank/DDBJ databases">
        <title>Complete Genome Sequence of Leptotrichia goodfellowii Strain JCM 16774.</title>
        <authorList>
            <person name="Watanabe S."/>
            <person name="Cui L."/>
        </authorList>
    </citation>
    <scope>NUCLEOTIDE SEQUENCE [LARGE SCALE GENOMIC DNA]</scope>
    <source>
        <strain evidence="1 2">JCM16774</strain>
    </source>
</reference>
<organism evidence="1 2">
    <name type="scientific">Pseudoleptotrichia goodfellowii</name>
    <dbReference type="NCBI Taxonomy" id="157692"/>
    <lineage>
        <taxon>Bacteria</taxon>
        <taxon>Fusobacteriati</taxon>
        <taxon>Fusobacteriota</taxon>
        <taxon>Fusobacteriia</taxon>
        <taxon>Fusobacteriales</taxon>
        <taxon>Leptotrichiaceae</taxon>
        <taxon>Pseudoleptotrichia</taxon>
    </lineage>
</organism>
<protein>
    <submittedName>
        <fullName evidence="1">Uncharacterized protein</fullName>
    </submittedName>
</protein>